<evidence type="ECO:0000256" key="9">
    <source>
        <dbReference type="SAM" id="Phobius"/>
    </source>
</evidence>
<sequence length="734" mass="82046">MVWFFQWFAFWTFAALLMLPWMLAVYSHVIHSLGRKKLANIVLNEHTAPKVIIFMPCYNEQLDVLLTAIDSIVECDYPTPCLHIFLSFDGEQEKDSYAKTLERLDIPASISKYPGAIDIVRNGVRITVSKFPHGGKRHCQKLTFQLAEKMYGEYAAQRDDLFVLFIDSDCILNDVCIQNFMYEMELKPGGKKKLLAMTGVITSTTGKNSLITLLQDMEYIHGQLFERCVESCCGSVTCLPGALTCIRFSALRKLSKEYFSDHVENCKDIFDFGKTHLGEDRWLTHLLMVGAQRSHQIKMCPGAFCKTEAVQTFKSLIKQRRRWFLGFITNEACMMTDIRIFKRYPALILVRLMQNTIRTTALLFFLMVISLATTSNKISNVPVGFIAISLGLNWLLMIYFGGMLGRYKVWLYPLMFLLNPIFNWIYMVYGICTAGQRTWGGPRADAATADENTTPQQAIEHAEASGNDLNIVPESFSAPTVLRKRSGKLPLQPPDSINGRFTSTESPSEPDYQEDGGDGLSLHEWDNEHSNVSQLPMHPENVSAPSEMSVDSDDVPISLPRRVESIVGLMNARENLLAKADLNEKEEHSDLSHTKDMAGQVSDSDEMETTKHRALDPELISTPVQGEADNGAVYNATAGMRTGNNAQTLSEMLSTPAHGLSEGVPVTGRHASRLSRLTRLGFMRIASTDRIDIESQTHSQPAFGRSTMSSGVPDSSEDTQPRGRRLSKSGPAGI</sequence>
<dbReference type="Pfam" id="PF03142">
    <property type="entry name" value="Chitin_synth_2"/>
    <property type="match status" value="1"/>
</dbReference>
<evidence type="ECO:0000256" key="6">
    <source>
        <dbReference type="ARBA" id="ARBA00022989"/>
    </source>
</evidence>
<dbReference type="OMA" id="ENCKDIF"/>
<dbReference type="GO" id="GO:0071944">
    <property type="term" value="C:cell periphery"/>
    <property type="evidence" value="ECO:0007669"/>
    <property type="project" value="TreeGrafter"/>
</dbReference>
<keyword evidence="3" id="KW-0328">Glycosyltransferase</keyword>
<gene>
    <name evidence="10" type="ORF">L228DRAFT_246130</name>
</gene>
<dbReference type="InParanoid" id="A0A165HDZ7"/>
<proteinExistence type="predicted"/>
<dbReference type="GO" id="GO:0016020">
    <property type="term" value="C:membrane"/>
    <property type="evidence" value="ECO:0007669"/>
    <property type="project" value="UniProtKB-SubCell"/>
</dbReference>
<evidence type="ECO:0000256" key="2">
    <source>
        <dbReference type="ARBA" id="ARBA00012543"/>
    </source>
</evidence>
<feature type="region of interest" description="Disordered" evidence="8">
    <location>
        <begin position="691"/>
        <end position="734"/>
    </location>
</feature>
<keyword evidence="5 9" id="KW-0812">Transmembrane</keyword>
<feature type="region of interest" description="Disordered" evidence="8">
    <location>
        <begin position="585"/>
        <end position="606"/>
    </location>
</feature>
<dbReference type="InterPro" id="IPR029044">
    <property type="entry name" value="Nucleotide-diphossugar_trans"/>
</dbReference>
<dbReference type="GO" id="GO:0004100">
    <property type="term" value="F:chitin synthase activity"/>
    <property type="evidence" value="ECO:0007669"/>
    <property type="project" value="UniProtKB-EC"/>
</dbReference>
<evidence type="ECO:0000313" key="11">
    <source>
        <dbReference type="Proteomes" id="UP000076632"/>
    </source>
</evidence>
<dbReference type="GO" id="GO:0006031">
    <property type="term" value="P:chitin biosynthetic process"/>
    <property type="evidence" value="ECO:0007669"/>
    <property type="project" value="TreeGrafter"/>
</dbReference>
<evidence type="ECO:0000256" key="8">
    <source>
        <dbReference type="SAM" id="MobiDB-lite"/>
    </source>
</evidence>
<keyword evidence="6 9" id="KW-1133">Transmembrane helix</keyword>
<evidence type="ECO:0000256" key="1">
    <source>
        <dbReference type="ARBA" id="ARBA00004141"/>
    </source>
</evidence>
<dbReference type="STRING" id="1328760.A0A165HDZ7"/>
<feature type="transmembrane region" description="Helical" evidence="9">
    <location>
        <begin position="381"/>
        <end position="402"/>
    </location>
</feature>
<feature type="region of interest" description="Disordered" evidence="8">
    <location>
        <begin position="484"/>
        <end position="554"/>
    </location>
</feature>
<dbReference type="OrthoDB" id="5321960at2759"/>
<evidence type="ECO:0000256" key="3">
    <source>
        <dbReference type="ARBA" id="ARBA00022676"/>
    </source>
</evidence>
<comment type="subcellular location">
    <subcellularLocation>
        <location evidence="1">Membrane</location>
        <topology evidence="1">Multi-pass membrane protein</topology>
    </subcellularLocation>
</comment>
<dbReference type="SUPFAM" id="SSF53448">
    <property type="entry name" value="Nucleotide-diphospho-sugar transferases"/>
    <property type="match status" value="1"/>
</dbReference>
<feature type="transmembrane region" description="Helical" evidence="9">
    <location>
        <begin position="6"/>
        <end position="26"/>
    </location>
</feature>
<evidence type="ECO:0000256" key="5">
    <source>
        <dbReference type="ARBA" id="ARBA00022692"/>
    </source>
</evidence>
<dbReference type="Gene3D" id="3.90.550.10">
    <property type="entry name" value="Spore Coat Polysaccharide Biosynthesis Protein SpsA, Chain A"/>
    <property type="match status" value="1"/>
</dbReference>
<dbReference type="RefSeq" id="XP_018188920.1">
    <property type="nucleotide sequence ID" value="XM_018332334.1"/>
</dbReference>
<evidence type="ECO:0000256" key="4">
    <source>
        <dbReference type="ARBA" id="ARBA00022679"/>
    </source>
</evidence>
<evidence type="ECO:0000256" key="7">
    <source>
        <dbReference type="ARBA" id="ARBA00023136"/>
    </source>
</evidence>
<keyword evidence="7 9" id="KW-0472">Membrane</keyword>
<reference evidence="10 11" key="1">
    <citation type="journal article" date="2016" name="Fungal Biol.">
        <title>The genome of Xylona heveae provides a window into fungal endophytism.</title>
        <authorList>
            <person name="Gazis R."/>
            <person name="Kuo A."/>
            <person name="Riley R."/>
            <person name="LaButti K."/>
            <person name="Lipzen A."/>
            <person name="Lin J."/>
            <person name="Amirebrahimi M."/>
            <person name="Hesse C.N."/>
            <person name="Spatafora J.W."/>
            <person name="Henrissat B."/>
            <person name="Hainaut M."/>
            <person name="Grigoriev I.V."/>
            <person name="Hibbett D.S."/>
        </authorList>
    </citation>
    <scope>NUCLEOTIDE SEQUENCE [LARGE SCALE GENOMIC DNA]</scope>
    <source>
        <strain evidence="10 11">TC161</strain>
    </source>
</reference>
<dbReference type="GeneID" id="28897471"/>
<feature type="compositionally biased region" description="Polar residues" evidence="8">
    <location>
        <begin position="696"/>
        <end position="713"/>
    </location>
</feature>
<feature type="transmembrane region" description="Helical" evidence="9">
    <location>
        <begin position="344"/>
        <end position="369"/>
    </location>
</feature>
<dbReference type="PANTHER" id="PTHR22914">
    <property type="entry name" value="CHITIN SYNTHASE"/>
    <property type="match status" value="1"/>
</dbReference>
<protein>
    <recommendedName>
        <fullName evidence="2">chitin synthase</fullName>
        <ecNumber evidence="2">2.4.1.16</ecNumber>
    </recommendedName>
</protein>
<feature type="compositionally biased region" description="Basic and acidic residues" evidence="8">
    <location>
        <begin position="585"/>
        <end position="596"/>
    </location>
</feature>
<dbReference type="PANTHER" id="PTHR22914:SF46">
    <property type="entry name" value="CHITIN SYNTHASE"/>
    <property type="match status" value="1"/>
</dbReference>
<organism evidence="10 11">
    <name type="scientific">Xylona heveae (strain CBS 132557 / TC161)</name>
    <dbReference type="NCBI Taxonomy" id="1328760"/>
    <lineage>
        <taxon>Eukaryota</taxon>
        <taxon>Fungi</taxon>
        <taxon>Dikarya</taxon>
        <taxon>Ascomycota</taxon>
        <taxon>Pezizomycotina</taxon>
        <taxon>Xylonomycetes</taxon>
        <taxon>Xylonales</taxon>
        <taxon>Xylonaceae</taxon>
        <taxon>Xylona</taxon>
    </lineage>
</organism>
<keyword evidence="11" id="KW-1185">Reference proteome</keyword>
<feature type="transmembrane region" description="Helical" evidence="9">
    <location>
        <begin position="409"/>
        <end position="429"/>
    </location>
</feature>
<name>A0A165HDZ7_XYLHT</name>
<dbReference type="Proteomes" id="UP000076632">
    <property type="component" value="Unassembled WGS sequence"/>
</dbReference>
<keyword evidence="4 10" id="KW-0808">Transferase</keyword>
<dbReference type="EC" id="2.4.1.16" evidence="2"/>
<dbReference type="GO" id="GO:0030428">
    <property type="term" value="C:cell septum"/>
    <property type="evidence" value="ECO:0007669"/>
    <property type="project" value="TreeGrafter"/>
</dbReference>
<evidence type="ECO:0000313" key="10">
    <source>
        <dbReference type="EMBL" id="KZF23365.1"/>
    </source>
</evidence>
<accession>A0A165HDZ7</accession>
<dbReference type="EMBL" id="KV407457">
    <property type="protein sequence ID" value="KZF23365.1"/>
    <property type="molecule type" value="Genomic_DNA"/>
</dbReference>
<dbReference type="AlphaFoldDB" id="A0A165HDZ7"/>
<dbReference type="InterPro" id="IPR004835">
    <property type="entry name" value="Chitin_synth"/>
</dbReference>